<dbReference type="SUPFAM" id="SSF81383">
    <property type="entry name" value="F-box domain"/>
    <property type="match status" value="1"/>
</dbReference>
<dbReference type="Gene3D" id="1.20.1280.50">
    <property type="match status" value="1"/>
</dbReference>
<comment type="caution">
    <text evidence="2">The sequence shown here is derived from an EMBL/GenBank/DDBJ whole genome shotgun (WGS) entry which is preliminary data.</text>
</comment>
<protein>
    <recommendedName>
        <fullName evidence="1">F-box domain-containing protein</fullName>
    </recommendedName>
</protein>
<accession>A0ABP9YKZ7</accession>
<sequence>MSLPQEVLLLIFQSPIQDQPILSKHDIFQCQLVCKRWKSASRRTNYTCLTLQSHHHIPKLIETLRRSKTLAELVRELFITVPPYQQYLLPLLDILPFVVTVQVAEPNLDFYSNLITIHDRNGCKYLKNIQVPTELNDTQLLQVYTSCVEKYRHKLQTLLIYKNDITLLNKLHQFHKLQQLVVKRRKNSIQSMDFIFNQLPNLTKLDVALYHTIPSSTDRLIGDDDISPNSTLKLLDGLFVVQDSTLLYIMHKFPQLQELFINQARPEEEEEEVNDVFITTDITLSTLSQFIDYIISIPTCAISFLLEIPLITEALYIYTRHMSAEKLGPLSITYTSDSERQSARWTLDRTSTETQSHQFYIDYRCLANEKLHLELIETIGRYLLEITYRTNIDSTFNVRGYFLDHILQHCCNLTKLRLSCTKLIGCFGKPLSPSGHQSLTHLVLLNCYLGKDVFKMLSDRLKDLKKLVIVRCRLGSSGLDTRYYHIDMHDTTVDTIRLKSEYIITYITVRVTQAAKEETFYRLWFDASTQNYKTEPSTQQEYEFMPKADQHLKAWIQCKRTREIQLFTNSTGNQVVFGQVIV</sequence>
<dbReference type="CDD" id="cd09917">
    <property type="entry name" value="F-box_SF"/>
    <property type="match status" value="1"/>
</dbReference>
<feature type="domain" description="F-box" evidence="1">
    <location>
        <begin position="2"/>
        <end position="43"/>
    </location>
</feature>
<gene>
    <name evidence="2" type="ORF">MFLAVUS_000870</name>
</gene>
<keyword evidence="3" id="KW-1185">Reference proteome</keyword>
<dbReference type="InterPro" id="IPR032675">
    <property type="entry name" value="LRR_dom_sf"/>
</dbReference>
<evidence type="ECO:0000313" key="3">
    <source>
        <dbReference type="Proteomes" id="UP001473302"/>
    </source>
</evidence>
<dbReference type="InterPro" id="IPR036047">
    <property type="entry name" value="F-box-like_dom_sf"/>
</dbReference>
<proteinExistence type="predicted"/>
<reference evidence="2 3" key="1">
    <citation type="submission" date="2024-04" db="EMBL/GenBank/DDBJ databases">
        <title>genome sequences of Mucor flavus KT1a and Helicostylum pulchrum KT1b strains isolated from the surface of a dry-aged beef.</title>
        <authorList>
            <person name="Toyotome T."/>
            <person name="Hosono M."/>
            <person name="Torimaru M."/>
            <person name="Fukuda K."/>
            <person name="Mikami N."/>
        </authorList>
    </citation>
    <scope>NUCLEOTIDE SEQUENCE [LARGE SCALE GENOMIC DNA]</scope>
    <source>
        <strain evidence="2 3">KT1a</strain>
    </source>
</reference>
<name>A0ABP9YKZ7_9FUNG</name>
<dbReference type="SUPFAM" id="SSF52047">
    <property type="entry name" value="RNI-like"/>
    <property type="match status" value="1"/>
</dbReference>
<dbReference type="Gene3D" id="3.80.10.10">
    <property type="entry name" value="Ribonuclease Inhibitor"/>
    <property type="match status" value="1"/>
</dbReference>
<dbReference type="PANTHER" id="PTHR16134">
    <property type="entry name" value="F-BOX/TPR REPEAT PROTEIN POF3"/>
    <property type="match status" value="1"/>
</dbReference>
<dbReference type="Pfam" id="PF12937">
    <property type="entry name" value="F-box-like"/>
    <property type="match status" value="1"/>
</dbReference>
<dbReference type="EMBL" id="BAABUK010000002">
    <property type="protein sequence ID" value="GAA5807507.1"/>
    <property type="molecule type" value="Genomic_DNA"/>
</dbReference>
<dbReference type="InterPro" id="IPR001810">
    <property type="entry name" value="F-box_dom"/>
</dbReference>
<evidence type="ECO:0000313" key="2">
    <source>
        <dbReference type="EMBL" id="GAA5807507.1"/>
    </source>
</evidence>
<dbReference type="PANTHER" id="PTHR16134:SF119">
    <property type="entry name" value="AT02038P-RELATED"/>
    <property type="match status" value="1"/>
</dbReference>
<dbReference type="Proteomes" id="UP001473302">
    <property type="component" value="Unassembled WGS sequence"/>
</dbReference>
<evidence type="ECO:0000259" key="1">
    <source>
        <dbReference type="Pfam" id="PF12937"/>
    </source>
</evidence>
<organism evidence="2 3">
    <name type="scientific">Mucor flavus</name>
    <dbReference type="NCBI Taxonomy" id="439312"/>
    <lineage>
        <taxon>Eukaryota</taxon>
        <taxon>Fungi</taxon>
        <taxon>Fungi incertae sedis</taxon>
        <taxon>Mucoromycota</taxon>
        <taxon>Mucoromycotina</taxon>
        <taxon>Mucoromycetes</taxon>
        <taxon>Mucorales</taxon>
        <taxon>Mucorineae</taxon>
        <taxon>Mucoraceae</taxon>
        <taxon>Mucor</taxon>
    </lineage>
</organism>